<evidence type="ECO:0000313" key="2">
    <source>
        <dbReference type="EMBL" id="JAH67059.1"/>
    </source>
</evidence>
<reference evidence="2" key="2">
    <citation type="journal article" date="2015" name="Fish Shellfish Immunol.">
        <title>Early steps in the European eel (Anguilla anguilla)-Vibrio vulnificus interaction in the gills: Role of the RtxA13 toxin.</title>
        <authorList>
            <person name="Callol A."/>
            <person name="Pajuelo D."/>
            <person name="Ebbesson L."/>
            <person name="Teles M."/>
            <person name="MacKenzie S."/>
            <person name="Amaro C."/>
        </authorList>
    </citation>
    <scope>NUCLEOTIDE SEQUENCE</scope>
</reference>
<accession>A0A0E9UMI2</accession>
<dbReference type="AlphaFoldDB" id="A0A0E9UMI2"/>
<feature type="compositionally biased region" description="Basic residues" evidence="1">
    <location>
        <begin position="69"/>
        <end position="78"/>
    </location>
</feature>
<feature type="compositionally biased region" description="Low complexity" evidence="1">
    <location>
        <begin position="54"/>
        <end position="65"/>
    </location>
</feature>
<sequence length="78" mass="8826">MKNARLRPNSGSPTYYRIIEIKRCPREENPNALPEGKTPVCRETGDRESVRLHSSPSPVTSVTSTLRNAKTKKERNAF</sequence>
<dbReference type="EMBL" id="GBXM01031229">
    <property type="protein sequence ID" value="JAH77348.1"/>
    <property type="molecule type" value="Transcribed_RNA"/>
</dbReference>
<evidence type="ECO:0000256" key="1">
    <source>
        <dbReference type="SAM" id="MobiDB-lite"/>
    </source>
</evidence>
<dbReference type="EMBL" id="GBXM01041518">
    <property type="protein sequence ID" value="JAH67059.1"/>
    <property type="molecule type" value="Transcribed_RNA"/>
</dbReference>
<proteinExistence type="predicted"/>
<protein>
    <submittedName>
        <fullName evidence="2">Uncharacterized protein</fullName>
    </submittedName>
</protein>
<organism evidence="2">
    <name type="scientific">Anguilla anguilla</name>
    <name type="common">European freshwater eel</name>
    <name type="synonym">Muraena anguilla</name>
    <dbReference type="NCBI Taxonomy" id="7936"/>
    <lineage>
        <taxon>Eukaryota</taxon>
        <taxon>Metazoa</taxon>
        <taxon>Chordata</taxon>
        <taxon>Craniata</taxon>
        <taxon>Vertebrata</taxon>
        <taxon>Euteleostomi</taxon>
        <taxon>Actinopterygii</taxon>
        <taxon>Neopterygii</taxon>
        <taxon>Teleostei</taxon>
        <taxon>Anguilliformes</taxon>
        <taxon>Anguillidae</taxon>
        <taxon>Anguilla</taxon>
    </lineage>
</organism>
<feature type="region of interest" description="Disordered" evidence="1">
    <location>
        <begin position="28"/>
        <end position="78"/>
    </location>
</feature>
<reference evidence="2" key="1">
    <citation type="submission" date="2014-11" db="EMBL/GenBank/DDBJ databases">
        <authorList>
            <person name="Amaro Gonzalez C."/>
        </authorList>
    </citation>
    <scope>NUCLEOTIDE SEQUENCE</scope>
</reference>
<name>A0A0E9UMI2_ANGAN</name>
<dbReference type="EMBL" id="GBXM01040285">
    <property type="protein sequence ID" value="JAH68292.1"/>
    <property type="molecule type" value="Transcribed_RNA"/>
</dbReference>